<dbReference type="InterPro" id="IPR008974">
    <property type="entry name" value="TRAF-like"/>
</dbReference>
<protein>
    <recommendedName>
        <fullName evidence="2">MATH domain-containing protein</fullName>
    </recommendedName>
</protein>
<dbReference type="InterPro" id="IPR002083">
    <property type="entry name" value="MATH/TRAF_dom"/>
</dbReference>
<dbReference type="Gene3D" id="2.60.210.10">
    <property type="entry name" value="Apoptosis, Tumor Necrosis Factor Receptor Associated Protein 2, Chain A"/>
    <property type="match status" value="2"/>
</dbReference>
<dbReference type="PANTHER" id="PTHR46162:SF40">
    <property type="entry name" value="TRAF-LIKE FAMILY PROTEIN"/>
    <property type="match status" value="1"/>
</dbReference>
<dbReference type="SMART" id="SM00061">
    <property type="entry name" value="MATH"/>
    <property type="match status" value="2"/>
</dbReference>
<reference evidence="3" key="1">
    <citation type="submission" date="2019-08" db="EMBL/GenBank/DDBJ databases">
        <title>Reference gene set and small RNA set construction with multiple tissues from Davidia involucrata Baill.</title>
        <authorList>
            <person name="Yang H."/>
            <person name="Zhou C."/>
            <person name="Li G."/>
            <person name="Wang J."/>
            <person name="Gao P."/>
            <person name="Wang M."/>
            <person name="Wang R."/>
            <person name="Zhao Y."/>
        </authorList>
    </citation>
    <scope>NUCLEOTIDE SEQUENCE</scope>
    <source>
        <tissue evidence="3">Mixed with DoveR01_LX</tissue>
    </source>
</reference>
<dbReference type="PROSITE" id="PS50144">
    <property type="entry name" value="MATH"/>
    <property type="match status" value="2"/>
</dbReference>
<evidence type="ECO:0000313" key="3">
    <source>
        <dbReference type="EMBL" id="MPA54323.1"/>
    </source>
</evidence>
<dbReference type="AlphaFoldDB" id="A0A5B7AGY0"/>
<organism evidence="3">
    <name type="scientific">Davidia involucrata</name>
    <name type="common">Dove tree</name>
    <dbReference type="NCBI Taxonomy" id="16924"/>
    <lineage>
        <taxon>Eukaryota</taxon>
        <taxon>Viridiplantae</taxon>
        <taxon>Streptophyta</taxon>
        <taxon>Embryophyta</taxon>
        <taxon>Tracheophyta</taxon>
        <taxon>Spermatophyta</taxon>
        <taxon>Magnoliopsida</taxon>
        <taxon>eudicotyledons</taxon>
        <taxon>Gunneridae</taxon>
        <taxon>Pentapetalae</taxon>
        <taxon>asterids</taxon>
        <taxon>Cornales</taxon>
        <taxon>Nyssaceae</taxon>
        <taxon>Davidia</taxon>
    </lineage>
</organism>
<dbReference type="Pfam" id="PF22486">
    <property type="entry name" value="MATH_2"/>
    <property type="match status" value="2"/>
</dbReference>
<dbReference type="EMBL" id="GHES01023764">
    <property type="protein sequence ID" value="MPA54323.1"/>
    <property type="molecule type" value="Transcribed_RNA"/>
</dbReference>
<accession>A0A5B7AGY0</accession>
<proteinExistence type="predicted"/>
<feature type="region of interest" description="Disordered" evidence="1">
    <location>
        <begin position="13"/>
        <end position="32"/>
    </location>
</feature>
<sequence length="336" mass="38826">MYVSYNCTIVEEMNSSERKREPEDTTPVNNGAVDVSRSLREVQPAHYLFKIESFSILLETNIEEFESDDFEAGGYKWKLRFYPNGNKKRNVNGHISLYLVISDTKTLPHGWEVNIQFKLFVFDHIRDKYLTVQDGDGSIRRFHGMKTEWGFDQLLSLDTFKDASNGYFLDDSCVFGAEVFVIKYAGRGECLSMIKQPNGNIYTWKVHNFAAVSNESLYSEEFITGERKWKLMVYPKGNANEKGKSLSLFLRVADCATLPLNWKLYAQYKLRIKDQVNSKHLEKQASHWFTASMIDWGYSSFMLLSDLNDKSRGFIVDNTLIVEVEISVMSVIKNFT</sequence>
<feature type="domain" description="MATH" evidence="2">
    <location>
        <begin position="44"/>
        <end position="179"/>
    </location>
</feature>
<evidence type="ECO:0000259" key="2">
    <source>
        <dbReference type="PROSITE" id="PS50144"/>
    </source>
</evidence>
<gene>
    <name evidence="3" type="ORF">Din_023764</name>
</gene>
<feature type="domain" description="MATH" evidence="2">
    <location>
        <begin position="199"/>
        <end position="326"/>
    </location>
</feature>
<dbReference type="PANTHER" id="PTHR46162">
    <property type="entry name" value="TRAF-LIKE FAMILY PROTEIN"/>
    <property type="match status" value="1"/>
</dbReference>
<dbReference type="CDD" id="cd00121">
    <property type="entry name" value="MATH"/>
    <property type="match status" value="2"/>
</dbReference>
<evidence type="ECO:0000256" key="1">
    <source>
        <dbReference type="SAM" id="MobiDB-lite"/>
    </source>
</evidence>
<dbReference type="SUPFAM" id="SSF49599">
    <property type="entry name" value="TRAF domain-like"/>
    <property type="match status" value="2"/>
</dbReference>
<name>A0A5B7AGY0_DAVIN</name>